<dbReference type="HAMAP" id="MF_01058">
    <property type="entry name" value="GAP_YihI"/>
    <property type="match status" value="1"/>
</dbReference>
<dbReference type="NCBIfam" id="NF003560">
    <property type="entry name" value="PRK05244.1-1"/>
    <property type="match status" value="1"/>
</dbReference>
<dbReference type="GeneID" id="93811391"/>
<gene>
    <name evidence="3 6" type="primary">yihI</name>
    <name evidence="6" type="ORF">NCTC10738_01630</name>
    <name evidence="5" type="ORF">TUM17379_42740</name>
</gene>
<dbReference type="EMBL" id="UGYO01000001">
    <property type="protein sequence ID" value="SUI62370.1"/>
    <property type="molecule type" value="Genomic_DNA"/>
</dbReference>
<evidence type="ECO:0000256" key="4">
    <source>
        <dbReference type="SAM" id="MobiDB-lite"/>
    </source>
</evidence>
<accession>A0A379ZI15</accession>
<feature type="compositionally biased region" description="Basic and acidic residues" evidence="4">
    <location>
        <begin position="22"/>
        <end position="35"/>
    </location>
</feature>
<keyword evidence="2 3" id="KW-0690">Ribosome biogenesis</keyword>
<name>A0A379ZI15_9GAMM</name>
<feature type="region of interest" description="Disordered" evidence="4">
    <location>
        <begin position="1"/>
        <end position="86"/>
    </location>
</feature>
<dbReference type="EMBL" id="AP024613">
    <property type="protein sequence ID" value="BCV47256.1"/>
    <property type="molecule type" value="Genomic_DNA"/>
</dbReference>
<comment type="similarity">
    <text evidence="3">Belongs to the YihI family.</text>
</comment>
<keyword evidence="1 3" id="KW-0343">GTPase activation</keyword>
<organism evidence="6 7">
    <name type="scientific">Shewanella algae</name>
    <dbReference type="NCBI Taxonomy" id="38313"/>
    <lineage>
        <taxon>Bacteria</taxon>
        <taxon>Pseudomonadati</taxon>
        <taxon>Pseudomonadota</taxon>
        <taxon>Gammaproteobacteria</taxon>
        <taxon>Alteromonadales</taxon>
        <taxon>Shewanellaceae</taxon>
        <taxon>Shewanella</taxon>
    </lineage>
</organism>
<comment type="subunit">
    <text evidence="3">Interacts with Der.</text>
</comment>
<evidence type="ECO:0000313" key="7">
    <source>
        <dbReference type="Proteomes" id="UP000254069"/>
    </source>
</evidence>
<dbReference type="RefSeq" id="WP_025009063.1">
    <property type="nucleotide sequence ID" value="NZ_AP024609.1"/>
</dbReference>
<proteinExistence type="inferred from homology"/>
<dbReference type="GO" id="GO:0005096">
    <property type="term" value="F:GTPase activator activity"/>
    <property type="evidence" value="ECO:0007669"/>
    <property type="project" value="UniProtKB-KW"/>
</dbReference>
<dbReference type="GO" id="GO:0042254">
    <property type="term" value="P:ribosome biogenesis"/>
    <property type="evidence" value="ECO:0007669"/>
    <property type="project" value="UniProtKB-KW"/>
</dbReference>
<keyword evidence="7" id="KW-1185">Reference proteome</keyword>
<sequence>MSRSKKTRKVGENNPKLAPRTKKSERAPARKKQDSGNKAGSRQNPAAPKGQKRAGSDKQDIRLGSKKPVALDIVKEKVAQPKQPKLTDEQLLLQLEEDPRLNKLLDQLEEGRELAADDQQWLERQLAKIEKLMEKLGITDLDQADEAPSKGHSDDELLEKFESGAELLKQYQDN</sequence>
<dbReference type="InterPro" id="IPR007336">
    <property type="entry name" value="YihI"/>
</dbReference>
<dbReference type="Proteomes" id="UP000825078">
    <property type="component" value="Chromosome"/>
</dbReference>
<dbReference type="KEGG" id="salg:BS332_07500"/>
<evidence type="ECO:0000313" key="6">
    <source>
        <dbReference type="EMBL" id="SUI62370.1"/>
    </source>
</evidence>
<evidence type="ECO:0000256" key="3">
    <source>
        <dbReference type="HAMAP-Rule" id="MF_01058"/>
    </source>
</evidence>
<feature type="compositionally biased region" description="Basic and acidic residues" evidence="4">
    <location>
        <begin position="54"/>
        <end position="63"/>
    </location>
</feature>
<evidence type="ECO:0000256" key="2">
    <source>
        <dbReference type="ARBA" id="ARBA00022517"/>
    </source>
</evidence>
<evidence type="ECO:0000313" key="5">
    <source>
        <dbReference type="EMBL" id="BCV47256.1"/>
    </source>
</evidence>
<evidence type="ECO:0000256" key="1">
    <source>
        <dbReference type="ARBA" id="ARBA00022468"/>
    </source>
</evidence>
<reference evidence="5" key="2">
    <citation type="submission" date="2021-05" db="EMBL/GenBank/DDBJ databases">
        <title>Molecular characterization for Shewanella algae harboring chromosomal blaOXA-55-like strains isolated from clinical and environment sample.</title>
        <authorList>
            <person name="Ohama Y."/>
            <person name="Aoki K."/>
            <person name="Harada S."/>
            <person name="Moriya K."/>
            <person name="Ishii Y."/>
            <person name="Tateda K."/>
        </authorList>
    </citation>
    <scope>NUCLEOTIDE SEQUENCE</scope>
    <source>
        <strain evidence="5">TUM17379</strain>
    </source>
</reference>
<dbReference type="Proteomes" id="UP000254069">
    <property type="component" value="Unassembled WGS sequence"/>
</dbReference>
<dbReference type="AlphaFoldDB" id="A0A379ZI15"/>
<reference evidence="6 7" key="1">
    <citation type="submission" date="2018-06" db="EMBL/GenBank/DDBJ databases">
        <authorList>
            <consortium name="Pathogen Informatics"/>
            <person name="Doyle S."/>
        </authorList>
    </citation>
    <scope>NUCLEOTIDE SEQUENCE [LARGE SCALE GENOMIC DNA]</scope>
    <source>
        <strain evidence="6 7">NCTC10738</strain>
    </source>
</reference>
<dbReference type="Pfam" id="PF04220">
    <property type="entry name" value="YihI"/>
    <property type="match status" value="1"/>
</dbReference>
<protein>
    <recommendedName>
        <fullName evidence="3">Der GTPase-activating protein YihI</fullName>
    </recommendedName>
</protein>
<comment type="function">
    <text evidence="3">A GTPase-activating protein (GAP) that modifies Der/EngA GTPase function. May play a role in ribosome biogenesis.</text>
</comment>